<dbReference type="EMBL" id="JABFCZ010000033">
    <property type="protein sequence ID" value="MBD1549268.1"/>
    <property type="molecule type" value="Genomic_DNA"/>
</dbReference>
<name>A0A926P4H5_9HYPH</name>
<feature type="region of interest" description="Disordered" evidence="1">
    <location>
        <begin position="1"/>
        <end position="22"/>
    </location>
</feature>
<accession>A0A926P4H5</accession>
<sequence>MDNLPRPGTPQEDLADRKSPALPPRQGLLTADLVALAQGGVSVILASCGAEGKPIAGIGVGARVDEAGTIRVFLTRQANLPLLKALEDGRAIAVTFSRARDHVSFQVKANGASILQACPDDTPEIARQSAVFRDELIGINLPKHVAEGFTTYDPGDLLAIEFTPEAAFVQTPGPGAGSPLSP</sequence>
<dbReference type="AlphaFoldDB" id="A0A926P4H5"/>
<evidence type="ECO:0000256" key="1">
    <source>
        <dbReference type="SAM" id="MobiDB-lite"/>
    </source>
</evidence>
<gene>
    <name evidence="2" type="ORF">HK439_23650</name>
</gene>
<dbReference type="Proteomes" id="UP000598467">
    <property type="component" value="Unassembled WGS sequence"/>
</dbReference>
<comment type="caution">
    <text evidence="2">The sequence shown here is derived from an EMBL/GenBank/DDBJ whole genome shotgun (WGS) entry which is preliminary data.</text>
</comment>
<evidence type="ECO:0000313" key="3">
    <source>
        <dbReference type="Proteomes" id="UP000598467"/>
    </source>
</evidence>
<evidence type="ECO:0000313" key="2">
    <source>
        <dbReference type="EMBL" id="MBD1549268.1"/>
    </source>
</evidence>
<protein>
    <submittedName>
        <fullName evidence="2">Uncharacterized protein</fullName>
    </submittedName>
</protein>
<reference evidence="2" key="1">
    <citation type="submission" date="2020-05" db="EMBL/GenBank/DDBJ databases">
        <title>Identification of trans-AT polyketide cluster in two marine bacteria, producers of a novel glutaramide-containing polyketide sesbanimide D and analogs.</title>
        <authorList>
            <person name="Kacar D."/>
            <person name="Rodriguez P."/>
            <person name="Canedo L."/>
            <person name="Gonzalez E."/>
            <person name="Galan B."/>
            <person name="De La Calle F."/>
            <person name="Garcia J.L."/>
        </authorList>
    </citation>
    <scope>NUCLEOTIDE SEQUENCE</scope>
    <source>
        <strain evidence="2">PHM038</strain>
    </source>
</reference>
<organism evidence="2 3">
    <name type="scientific">Roseibium aggregatum</name>
    <dbReference type="NCBI Taxonomy" id="187304"/>
    <lineage>
        <taxon>Bacteria</taxon>
        <taxon>Pseudomonadati</taxon>
        <taxon>Pseudomonadota</taxon>
        <taxon>Alphaproteobacteria</taxon>
        <taxon>Hyphomicrobiales</taxon>
        <taxon>Stappiaceae</taxon>
        <taxon>Roseibium</taxon>
    </lineage>
</organism>
<proteinExistence type="predicted"/>
<dbReference type="RefSeq" id="WP_190293956.1">
    <property type="nucleotide sequence ID" value="NZ_JABFCZ010000033.1"/>
</dbReference>